<dbReference type="InterPro" id="IPR020751">
    <property type="entry name" value="aa-tRNA-synth_I_codon-bd_sub2"/>
</dbReference>
<dbReference type="InterPro" id="IPR045462">
    <property type="entry name" value="aa-tRNA-synth_I_cd-bd"/>
</dbReference>
<dbReference type="EMBL" id="JAGJCF010000005">
    <property type="protein sequence ID" value="MBP0615923.1"/>
    <property type="molecule type" value="Genomic_DNA"/>
</dbReference>
<dbReference type="PROSITE" id="PS00178">
    <property type="entry name" value="AA_TRNA_LIGASE_I"/>
    <property type="match status" value="1"/>
</dbReference>
<feature type="short sequence motif" description="'HIGH' region" evidence="8">
    <location>
        <begin position="9"/>
        <end position="19"/>
    </location>
</feature>
<reference evidence="11 12" key="1">
    <citation type="submission" date="2021-04" db="EMBL/GenBank/DDBJ databases">
        <title>Whole genome sequence of Jiella sp. KSK16Y-1.</title>
        <authorList>
            <person name="Tuo L."/>
        </authorList>
    </citation>
    <scope>NUCLEOTIDE SEQUENCE [LARGE SCALE GENOMIC DNA]</scope>
    <source>
        <strain evidence="11 12">KSK16Y-1</strain>
    </source>
</reference>
<comment type="subcellular location">
    <subcellularLocation>
        <location evidence="8">Cytoplasm</location>
    </subcellularLocation>
</comment>
<comment type="caution">
    <text evidence="8">Lacks conserved residue(s) required for the propagation of feature annotation.</text>
</comment>
<dbReference type="InterPro" id="IPR049940">
    <property type="entry name" value="GluQ/Sye"/>
</dbReference>
<dbReference type="Gene3D" id="1.10.10.350">
    <property type="match status" value="1"/>
</dbReference>
<dbReference type="HAMAP" id="MF_00022">
    <property type="entry name" value="Glu_tRNA_synth_type1"/>
    <property type="match status" value="1"/>
</dbReference>
<accession>A0ABS4BGP1</accession>
<dbReference type="PANTHER" id="PTHR43311:SF2">
    <property type="entry name" value="GLUTAMATE--TRNA LIGASE, MITOCHONDRIAL-RELATED"/>
    <property type="match status" value="1"/>
</dbReference>
<evidence type="ECO:0000256" key="5">
    <source>
        <dbReference type="ARBA" id="ARBA00022840"/>
    </source>
</evidence>
<evidence type="ECO:0000256" key="2">
    <source>
        <dbReference type="ARBA" id="ARBA00022490"/>
    </source>
</evidence>
<evidence type="ECO:0000256" key="6">
    <source>
        <dbReference type="ARBA" id="ARBA00022917"/>
    </source>
</evidence>
<feature type="domain" description="Glutamyl/glutaminyl-tRNA synthetase class Ib catalytic" evidence="9">
    <location>
        <begin position="6"/>
        <end position="315"/>
    </location>
</feature>
<dbReference type="InterPro" id="IPR014729">
    <property type="entry name" value="Rossmann-like_a/b/a_fold"/>
</dbReference>
<keyword evidence="4 8" id="KW-0547">Nucleotide-binding</keyword>
<dbReference type="InterPro" id="IPR001412">
    <property type="entry name" value="aa-tRNA-synth_I_CS"/>
</dbReference>
<evidence type="ECO:0000313" key="12">
    <source>
        <dbReference type="Proteomes" id="UP000678276"/>
    </source>
</evidence>
<feature type="domain" description="Aminoacyl-tRNA synthetase class I anticodon-binding" evidence="10">
    <location>
        <begin position="404"/>
        <end position="457"/>
    </location>
</feature>
<feature type="binding site" evidence="8">
    <location>
        <position position="253"/>
    </location>
    <ligand>
        <name>ATP</name>
        <dbReference type="ChEBI" id="CHEBI:30616"/>
    </ligand>
</feature>
<dbReference type="GO" id="GO:0004818">
    <property type="term" value="F:glutamate-tRNA ligase activity"/>
    <property type="evidence" value="ECO:0007669"/>
    <property type="project" value="UniProtKB-EC"/>
</dbReference>
<evidence type="ECO:0000256" key="3">
    <source>
        <dbReference type="ARBA" id="ARBA00022598"/>
    </source>
</evidence>
<evidence type="ECO:0000256" key="8">
    <source>
        <dbReference type="HAMAP-Rule" id="MF_00022"/>
    </source>
</evidence>
<keyword evidence="5 8" id="KW-0067">ATP-binding</keyword>
<comment type="catalytic activity">
    <reaction evidence="8">
        <text>tRNA(Glu) + L-glutamate + ATP = L-glutamyl-tRNA(Glu) + AMP + diphosphate</text>
        <dbReference type="Rhea" id="RHEA:23540"/>
        <dbReference type="Rhea" id="RHEA-COMP:9663"/>
        <dbReference type="Rhea" id="RHEA-COMP:9680"/>
        <dbReference type="ChEBI" id="CHEBI:29985"/>
        <dbReference type="ChEBI" id="CHEBI:30616"/>
        <dbReference type="ChEBI" id="CHEBI:33019"/>
        <dbReference type="ChEBI" id="CHEBI:78442"/>
        <dbReference type="ChEBI" id="CHEBI:78520"/>
        <dbReference type="ChEBI" id="CHEBI:456215"/>
        <dbReference type="EC" id="6.1.1.17"/>
    </reaction>
</comment>
<dbReference type="Pfam" id="PF00749">
    <property type="entry name" value="tRNA-synt_1c"/>
    <property type="match status" value="1"/>
</dbReference>
<keyword evidence="2 8" id="KW-0963">Cytoplasm</keyword>
<sequence length="459" mass="49484">MTTILRFAPSPTGRLHIGNLRTALFNWLFAARQGGQFVLRFDDTDRERSTREFADGIAADLAWIGIAPHRTIRQSERIALYDAAAETLKAVGLLYPCYETPDELDRKRKRLAARGLPPVYGREALKLSEDERAALEAEGRKPHWRFLLPNFDADPFTPKRTELSFDDLIRGPTTIDLASLSDPVLIREDGSYLYTLPSVVDDAQTGVTHVIRGDDHVTNTAVQAAIFAALGAAMPRFGHHNLLTTVGGEGLSKRSGALSLQSLREEGIEPMAAASLAVLVGMAGSIEPMADLGALGERLDFAVVSNSASKFDPAELGRLNREIVHGLSYNAAADRLAAMGIAGEEAEDFWLAVRANCDKVPDAGGWADVVFGEIAVPAPEDDAEAAFRAAALRLLPDGEIGPGTFKAWTSAIKAETGAKGKALFLPLRRAITGLDHGPELGPLLPLIGRERLVKRLAAD</sequence>
<dbReference type="NCBIfam" id="TIGR00464">
    <property type="entry name" value="gltX_bact"/>
    <property type="match status" value="1"/>
</dbReference>
<comment type="subunit">
    <text evidence="8">Monomer.</text>
</comment>
<evidence type="ECO:0000259" key="9">
    <source>
        <dbReference type="Pfam" id="PF00749"/>
    </source>
</evidence>
<dbReference type="EC" id="6.1.1.17" evidence="8"/>
<evidence type="ECO:0000256" key="7">
    <source>
        <dbReference type="ARBA" id="ARBA00023146"/>
    </source>
</evidence>
<feature type="short sequence motif" description="'KMSKS' region" evidence="8">
    <location>
        <begin position="250"/>
        <end position="254"/>
    </location>
</feature>
<dbReference type="SUPFAM" id="SSF52374">
    <property type="entry name" value="Nucleotidylyl transferase"/>
    <property type="match status" value="1"/>
</dbReference>
<evidence type="ECO:0000259" key="10">
    <source>
        <dbReference type="Pfam" id="PF19269"/>
    </source>
</evidence>
<dbReference type="InterPro" id="IPR008925">
    <property type="entry name" value="aa_tRNA-synth_I_cd-bd_sf"/>
</dbReference>
<gene>
    <name evidence="8" type="primary">gltX</name>
    <name evidence="11" type="ORF">J6595_10050</name>
</gene>
<dbReference type="InterPro" id="IPR020058">
    <property type="entry name" value="Glu/Gln-tRNA-synth_Ib_cat-dom"/>
</dbReference>
<keyword evidence="3 8" id="KW-0436">Ligase</keyword>
<keyword evidence="12" id="KW-1185">Reference proteome</keyword>
<evidence type="ECO:0000313" key="11">
    <source>
        <dbReference type="EMBL" id="MBP0615923.1"/>
    </source>
</evidence>
<keyword evidence="6 8" id="KW-0648">Protein biosynthesis</keyword>
<comment type="caution">
    <text evidence="11">The sequence shown here is derived from an EMBL/GenBank/DDBJ whole genome shotgun (WGS) entry which is preliminary data.</text>
</comment>
<dbReference type="Proteomes" id="UP000678276">
    <property type="component" value="Unassembled WGS sequence"/>
</dbReference>
<organism evidence="11 12">
    <name type="scientific">Jiella mangrovi</name>
    <dbReference type="NCBI Taxonomy" id="2821407"/>
    <lineage>
        <taxon>Bacteria</taxon>
        <taxon>Pseudomonadati</taxon>
        <taxon>Pseudomonadota</taxon>
        <taxon>Alphaproteobacteria</taxon>
        <taxon>Hyphomicrobiales</taxon>
        <taxon>Aurantimonadaceae</taxon>
        <taxon>Jiella</taxon>
    </lineage>
</organism>
<dbReference type="PRINTS" id="PR00987">
    <property type="entry name" value="TRNASYNTHGLU"/>
</dbReference>
<protein>
    <recommendedName>
        <fullName evidence="8">Glutamate--tRNA ligase</fullName>
        <ecNumber evidence="8">6.1.1.17</ecNumber>
    </recommendedName>
    <alternativeName>
        <fullName evidence="8">Glutamyl-tRNA synthetase</fullName>
        <shortName evidence="8">GluRS</shortName>
    </alternativeName>
</protein>
<evidence type="ECO:0000256" key="1">
    <source>
        <dbReference type="ARBA" id="ARBA00007894"/>
    </source>
</evidence>
<comment type="similarity">
    <text evidence="1 8">Belongs to the class-I aminoacyl-tRNA synthetase family. Glutamate--tRNA ligase type 1 subfamily.</text>
</comment>
<dbReference type="SUPFAM" id="SSF48163">
    <property type="entry name" value="An anticodon-binding domain of class I aminoacyl-tRNA synthetases"/>
    <property type="match status" value="1"/>
</dbReference>
<dbReference type="RefSeq" id="WP_209594334.1">
    <property type="nucleotide sequence ID" value="NZ_JAGJCF010000005.1"/>
</dbReference>
<dbReference type="Gene3D" id="3.40.50.620">
    <property type="entry name" value="HUPs"/>
    <property type="match status" value="1"/>
</dbReference>
<dbReference type="InterPro" id="IPR004527">
    <property type="entry name" value="Glu-tRNA-ligase_bac/mito"/>
</dbReference>
<name>A0ABS4BGP1_9HYPH</name>
<dbReference type="Pfam" id="PF19269">
    <property type="entry name" value="Anticodon_2"/>
    <property type="match status" value="1"/>
</dbReference>
<dbReference type="InterPro" id="IPR000924">
    <property type="entry name" value="Glu/Gln-tRNA-synth"/>
</dbReference>
<comment type="function">
    <text evidence="8">Catalyzes the attachment of glutamate to tRNA(Glu) in a two-step reaction: glutamate is first activated by ATP to form Glu-AMP and then transferred to the acceptor end of tRNA(Glu).</text>
</comment>
<evidence type="ECO:0000256" key="4">
    <source>
        <dbReference type="ARBA" id="ARBA00022741"/>
    </source>
</evidence>
<keyword evidence="7 8" id="KW-0030">Aminoacyl-tRNA synthetase</keyword>
<dbReference type="PANTHER" id="PTHR43311">
    <property type="entry name" value="GLUTAMATE--TRNA LIGASE"/>
    <property type="match status" value="1"/>
</dbReference>
<proteinExistence type="inferred from homology"/>